<evidence type="ECO:0000313" key="3">
    <source>
        <dbReference type="EMBL" id="KAL1528172.1"/>
    </source>
</evidence>
<dbReference type="GO" id="GO:0015031">
    <property type="term" value="P:protein transport"/>
    <property type="evidence" value="ECO:0007669"/>
    <property type="project" value="UniProtKB-KW"/>
</dbReference>
<comment type="caution">
    <text evidence="3">The sequence shown here is derived from an EMBL/GenBank/DDBJ whole genome shotgun (WGS) entry which is preliminary data.</text>
</comment>
<feature type="domain" description="Tim10-like" evidence="2">
    <location>
        <begin position="16"/>
        <end position="76"/>
    </location>
</feature>
<proteinExistence type="inferred from homology"/>
<keyword evidence="1" id="KW-0813">Transport</keyword>
<comment type="similarity">
    <text evidence="1">Belongs to the small Tim family.</text>
</comment>
<keyword evidence="1" id="KW-0653">Protein transport</keyword>
<organism evidence="3 4">
    <name type="scientific">Prymnesium parvum</name>
    <name type="common">Toxic golden alga</name>
    <dbReference type="NCBI Taxonomy" id="97485"/>
    <lineage>
        <taxon>Eukaryota</taxon>
        <taxon>Haptista</taxon>
        <taxon>Haptophyta</taxon>
        <taxon>Prymnesiophyceae</taxon>
        <taxon>Prymnesiales</taxon>
        <taxon>Prymnesiaceae</taxon>
        <taxon>Prymnesium</taxon>
    </lineage>
</organism>
<comment type="function">
    <text evidence="1">Mitochondrial intermembrane chaperone that participates in the import and insertion of some multi-pass transmembrane proteins into the mitochondrial inner membrane. Also required for the transfer of beta-barrel precursors from the TOM complex to the sorting and assembly machinery (SAM complex) of the outer membrane. Acts as a chaperone-like protein that protects the hydrophobic precursors from aggregation and guide them through the mitochondrial intermembrane space.</text>
</comment>
<dbReference type="GO" id="GO:0005743">
    <property type="term" value="C:mitochondrial inner membrane"/>
    <property type="evidence" value="ECO:0007669"/>
    <property type="project" value="UniProtKB-SubCell"/>
</dbReference>
<reference evidence="3 4" key="1">
    <citation type="journal article" date="2024" name="Science">
        <title>Giant polyketide synthase enzymes in the biosynthesis of giant marine polyether toxins.</title>
        <authorList>
            <person name="Fallon T.R."/>
            <person name="Shende V.V."/>
            <person name="Wierzbicki I.H."/>
            <person name="Pendleton A.L."/>
            <person name="Watervoot N.F."/>
            <person name="Auber R.P."/>
            <person name="Gonzalez D.J."/>
            <person name="Wisecaver J.H."/>
            <person name="Moore B.S."/>
        </authorList>
    </citation>
    <scope>NUCLEOTIDE SEQUENCE [LARGE SCALE GENOMIC DNA]</scope>
    <source>
        <strain evidence="3 4">12B1</strain>
    </source>
</reference>
<keyword evidence="1" id="KW-0143">Chaperone</keyword>
<keyword evidence="4" id="KW-1185">Reference proteome</keyword>
<comment type="subcellular location">
    <subcellularLocation>
        <location evidence="1">Mitochondrion inner membrane</location>
        <topology evidence="1">Peripheral membrane protein</topology>
        <orientation evidence="1">Intermembrane side</orientation>
    </subcellularLocation>
</comment>
<keyword evidence="1" id="KW-0811">Translocation</keyword>
<dbReference type="EMBL" id="JBGBPQ010000002">
    <property type="protein sequence ID" value="KAL1528172.1"/>
    <property type="molecule type" value="Genomic_DNA"/>
</dbReference>
<evidence type="ECO:0000256" key="1">
    <source>
        <dbReference type="RuleBase" id="RU367043"/>
    </source>
</evidence>
<dbReference type="InterPro" id="IPR004217">
    <property type="entry name" value="Tim10-like"/>
</dbReference>
<comment type="domain">
    <text evidence="1">The twin CX3C motif contains 4 conserved Cys residues that form 2 disulfide bonds in the mitochondrial intermembrane space.</text>
</comment>
<dbReference type="Proteomes" id="UP001515480">
    <property type="component" value="Unassembled WGS sequence"/>
</dbReference>
<evidence type="ECO:0000259" key="2">
    <source>
        <dbReference type="Pfam" id="PF02953"/>
    </source>
</evidence>
<name>A0AB34K468_PRYPA</name>
<evidence type="ECO:0000313" key="4">
    <source>
        <dbReference type="Proteomes" id="UP001515480"/>
    </source>
</evidence>
<comment type="subunit">
    <text evidence="1">Heterohexamer.</text>
</comment>
<dbReference type="Pfam" id="PF02953">
    <property type="entry name" value="zf-Tim10_DDP"/>
    <property type="match status" value="1"/>
</dbReference>
<keyword evidence="1" id="KW-0999">Mitochondrion inner membrane</keyword>
<keyword evidence="1" id="KW-0496">Mitochondrion</keyword>
<keyword evidence="1" id="KW-1015">Disulfide bond</keyword>
<protein>
    <recommendedName>
        <fullName evidence="1">Mitochondrial import inner membrane translocase subunit</fullName>
    </recommendedName>
</protein>
<dbReference type="Gene3D" id="1.10.287.810">
    <property type="entry name" value="Mitochondrial import inner membrane translocase subunit tim13 like domains"/>
    <property type="match status" value="1"/>
</dbReference>
<dbReference type="AlphaFoldDB" id="A0AB34K468"/>
<sequence length="82" mass="9052">MDAEPDEKQLKELQSFMETENQKAVIQAAIGKLTETCFDKCVHKPGVKLDATEANCIANCAGRYLDTSVFVVNRMMAKRGGN</sequence>
<dbReference type="SUPFAM" id="SSF144122">
    <property type="entry name" value="Tim10-like"/>
    <property type="match status" value="1"/>
</dbReference>
<keyword evidence="1" id="KW-0472">Membrane</keyword>
<accession>A0AB34K468</accession>
<dbReference type="InterPro" id="IPR035427">
    <property type="entry name" value="Tim10-like_dom_sf"/>
</dbReference>
<gene>
    <name evidence="3" type="ORF">AB1Y20_009533</name>
</gene>